<dbReference type="AlphaFoldDB" id="A0A6A4BM60"/>
<evidence type="ECO:0000313" key="4">
    <source>
        <dbReference type="Proteomes" id="UP000434957"/>
    </source>
</evidence>
<sequence length="99" mass="11185">MLVTALNRPFTAAVRGQVGYLILLLLLNFPQLRCTGGHDDGIRYTTKNEEDARLHRQLSADRCFTGGHLHRHGRRSPDRSGPTGNWATTCNMRWGRGLR</sequence>
<organism evidence="3 4">
    <name type="scientific">Phytophthora rubi</name>
    <dbReference type="NCBI Taxonomy" id="129364"/>
    <lineage>
        <taxon>Eukaryota</taxon>
        <taxon>Sar</taxon>
        <taxon>Stramenopiles</taxon>
        <taxon>Oomycota</taxon>
        <taxon>Peronosporomycetes</taxon>
        <taxon>Peronosporales</taxon>
        <taxon>Peronosporaceae</taxon>
        <taxon>Phytophthora</taxon>
    </lineage>
</organism>
<name>A0A6A4BM60_9STRA</name>
<keyword evidence="4" id="KW-1185">Reference proteome</keyword>
<feature type="region of interest" description="Disordered" evidence="1">
    <location>
        <begin position="67"/>
        <end position="87"/>
    </location>
</feature>
<comment type="caution">
    <text evidence="3">The sequence shown here is derived from an EMBL/GenBank/DDBJ whole genome shotgun (WGS) entry which is preliminary data.</text>
</comment>
<evidence type="ECO:0000313" key="3">
    <source>
        <dbReference type="EMBL" id="KAE9274690.1"/>
    </source>
</evidence>
<proteinExistence type="predicted"/>
<feature type="signal peptide" evidence="2">
    <location>
        <begin position="1"/>
        <end position="34"/>
    </location>
</feature>
<feature type="chain" id="PRO_5025598600" description="Secreted protein" evidence="2">
    <location>
        <begin position="35"/>
        <end position="99"/>
    </location>
</feature>
<gene>
    <name evidence="3" type="ORF">PR003_g29535</name>
</gene>
<dbReference type="Proteomes" id="UP000434957">
    <property type="component" value="Unassembled WGS sequence"/>
</dbReference>
<keyword evidence="2" id="KW-0732">Signal</keyword>
<evidence type="ECO:0000256" key="1">
    <source>
        <dbReference type="SAM" id="MobiDB-lite"/>
    </source>
</evidence>
<accession>A0A6A4BM60</accession>
<evidence type="ECO:0000256" key="2">
    <source>
        <dbReference type="SAM" id="SignalP"/>
    </source>
</evidence>
<protein>
    <recommendedName>
        <fullName evidence="5">Secreted protein</fullName>
    </recommendedName>
</protein>
<evidence type="ECO:0008006" key="5">
    <source>
        <dbReference type="Google" id="ProtNLM"/>
    </source>
</evidence>
<reference evidence="3 4" key="1">
    <citation type="submission" date="2018-08" db="EMBL/GenBank/DDBJ databases">
        <title>Genomic investigation of the strawberry pathogen Phytophthora fragariae indicates pathogenicity is determined by transcriptional variation in three key races.</title>
        <authorList>
            <person name="Adams T.M."/>
            <person name="Armitage A.D."/>
            <person name="Sobczyk M.K."/>
            <person name="Bates H.J."/>
            <person name="Dunwell J.M."/>
            <person name="Nellist C.F."/>
            <person name="Harrison R.J."/>
        </authorList>
    </citation>
    <scope>NUCLEOTIDE SEQUENCE [LARGE SCALE GENOMIC DNA]</scope>
    <source>
        <strain evidence="3 4">SCRP333</strain>
    </source>
</reference>
<dbReference type="EMBL" id="QXFT01005006">
    <property type="protein sequence ID" value="KAE9274690.1"/>
    <property type="molecule type" value="Genomic_DNA"/>
</dbReference>